<evidence type="ECO:0000313" key="2">
    <source>
        <dbReference type="EMBL" id="QXN75620.1"/>
    </source>
</evidence>
<protein>
    <submittedName>
        <fullName evidence="2">Capsid protein</fullName>
    </submittedName>
</protein>
<proteinExistence type="predicted"/>
<accession>A0A8F5MKZ7</accession>
<reference evidence="2" key="1">
    <citation type="submission" date="2021-02" db="EMBL/GenBank/DDBJ databases">
        <title>Agricultural practices are the primary influencer of seasonal variation in a dryland aerobiome.</title>
        <authorList>
            <person name="Finn D.R."/>
            <person name="Maldonado J."/>
            <person name="Schmidlin K."/>
            <person name="Kraberger S."/>
            <person name="Fontenele R.S."/>
            <person name="Herckes P."/>
            <person name="Fraser M."/>
            <person name="Garcia-Pichel F."/>
            <person name="Varsani A."/>
        </authorList>
    </citation>
    <scope>NUCLEOTIDE SEQUENCE</scope>
    <source>
        <strain evidence="2">D8_443</strain>
    </source>
</reference>
<feature type="compositionally biased region" description="Basic residues" evidence="1">
    <location>
        <begin position="15"/>
        <end position="36"/>
    </location>
</feature>
<name>A0A8F5MKZ7_9VIRU</name>
<evidence type="ECO:0000256" key="1">
    <source>
        <dbReference type="SAM" id="MobiDB-lite"/>
    </source>
</evidence>
<sequence length="303" mass="34420">MPLRKYKGRNSVSWRKGRKSASKGKTRRSRKKTSVKMTRLTKKKLLNLTSTKKRDTMLHVTNTSRANPSGSSTYNRNSPTLVAGPTYMFPWIATWRDTTQAEGLKMNQASRSSQTCYMRGLKEKVLCITNDGTEWLWRRICFTWRGSELYGASTAGYTLASRVTTEGFARTVNDVNLTTNPVGTRLAQILFKGAFGIDWNNYFTAPLDTSYITVKYDKTRSIRSGNQNGRTTTRSFWHPMNKNLVYNDDENGPFTATQGPSTRAKAGMGDYYIIDIIQTSSPQNQTTSELQWIPEATLYWAEK</sequence>
<organism evidence="2">
    <name type="scientific">Genomoviridae sp</name>
    <dbReference type="NCBI Taxonomy" id="2202565"/>
    <lineage>
        <taxon>Viruses</taxon>
        <taxon>Monodnaviria</taxon>
        <taxon>Shotokuvirae</taxon>
        <taxon>Cressdnaviricota</taxon>
        <taxon>Repensiviricetes</taxon>
        <taxon>Geplafuvirales</taxon>
        <taxon>Genomoviridae</taxon>
    </lineage>
</organism>
<dbReference type="EMBL" id="MW678953">
    <property type="protein sequence ID" value="QXN75620.1"/>
    <property type="molecule type" value="Genomic_DNA"/>
</dbReference>
<feature type="region of interest" description="Disordered" evidence="1">
    <location>
        <begin position="1"/>
        <end position="36"/>
    </location>
</feature>